<dbReference type="AlphaFoldDB" id="A0A4Y9YSW3"/>
<organism evidence="1 2">
    <name type="scientific">Rhodofomes roseus</name>
    <dbReference type="NCBI Taxonomy" id="34475"/>
    <lineage>
        <taxon>Eukaryota</taxon>
        <taxon>Fungi</taxon>
        <taxon>Dikarya</taxon>
        <taxon>Basidiomycota</taxon>
        <taxon>Agaricomycotina</taxon>
        <taxon>Agaricomycetes</taxon>
        <taxon>Polyporales</taxon>
        <taxon>Rhodofomes</taxon>
    </lineage>
</organism>
<reference evidence="1 2" key="1">
    <citation type="submission" date="2019-01" db="EMBL/GenBank/DDBJ databases">
        <title>Genome sequencing of the rare red list fungi Fomitopsis rosea.</title>
        <authorList>
            <person name="Buettner E."/>
            <person name="Kellner H."/>
        </authorList>
    </citation>
    <scope>NUCLEOTIDE SEQUENCE [LARGE SCALE GENOMIC DNA]</scope>
    <source>
        <strain evidence="1 2">DSM 105464</strain>
    </source>
</reference>
<comment type="caution">
    <text evidence="1">The sequence shown here is derived from an EMBL/GenBank/DDBJ whole genome shotgun (WGS) entry which is preliminary data.</text>
</comment>
<dbReference type="Pfam" id="PF21274">
    <property type="entry name" value="Rng_hyd_C"/>
    <property type="match status" value="1"/>
</dbReference>
<accession>A0A4Y9YSW3</accession>
<dbReference type="Proteomes" id="UP000298390">
    <property type="component" value="Unassembled WGS sequence"/>
</dbReference>
<dbReference type="EMBL" id="SEKV01000067">
    <property type="protein sequence ID" value="TFY65514.1"/>
    <property type="molecule type" value="Genomic_DNA"/>
</dbReference>
<evidence type="ECO:0000313" key="1">
    <source>
        <dbReference type="EMBL" id="TFY65514.1"/>
    </source>
</evidence>
<protein>
    <submittedName>
        <fullName evidence="1">Uncharacterized protein</fullName>
    </submittedName>
</protein>
<name>A0A4Y9YSW3_9APHY</name>
<proteinExistence type="predicted"/>
<sequence>MAGEPEAQTTAVVDLIPLRQMLLLARRRGVGWEQLESALVHVEIVGEAGDVDWVDVDGEWARQCGVGEEGAVLVRPDGIVLVAWRGGWNDDFKDVAKWGRVLERVMYLAP</sequence>
<gene>
    <name evidence="1" type="ORF">EVJ58_g1926</name>
</gene>
<evidence type="ECO:0000313" key="2">
    <source>
        <dbReference type="Proteomes" id="UP000298390"/>
    </source>
</evidence>
<dbReference type="Gene3D" id="3.40.30.120">
    <property type="match status" value="1"/>
</dbReference>
<dbReference type="STRING" id="34475.A0A4Y9YSW3"/>